<keyword evidence="7" id="KW-0479">Metal-binding</keyword>
<dbReference type="EMBL" id="QEFD01000050">
    <property type="protein sequence ID" value="PVU77099.1"/>
    <property type="molecule type" value="Genomic_DNA"/>
</dbReference>
<organism evidence="13 14">
    <name type="scientific">Acidianus hospitalis</name>
    <dbReference type="NCBI Taxonomy" id="563177"/>
    <lineage>
        <taxon>Archaea</taxon>
        <taxon>Thermoproteota</taxon>
        <taxon>Thermoprotei</taxon>
        <taxon>Sulfolobales</taxon>
        <taxon>Sulfolobaceae</taxon>
        <taxon>Acidianus</taxon>
    </lineage>
</organism>
<dbReference type="AlphaFoldDB" id="A0A2T9XAH8"/>
<accession>A0A2T9XAH8</accession>
<dbReference type="GO" id="GO:0009089">
    <property type="term" value="P:lysine biosynthetic process via diaminopimelate"/>
    <property type="evidence" value="ECO:0007669"/>
    <property type="project" value="UniProtKB-UniPathway"/>
</dbReference>
<dbReference type="InterPro" id="IPR001261">
    <property type="entry name" value="ArgE/DapE_CS"/>
</dbReference>
<dbReference type="InterPro" id="IPR011650">
    <property type="entry name" value="Peptidase_M20_dimer"/>
</dbReference>
<evidence type="ECO:0000256" key="1">
    <source>
        <dbReference type="ARBA" id="ARBA00001941"/>
    </source>
</evidence>
<dbReference type="GO" id="GO:0009014">
    <property type="term" value="F:succinyl-diaminopimelate desuccinylase activity"/>
    <property type="evidence" value="ECO:0007669"/>
    <property type="project" value="UniProtKB-EC"/>
</dbReference>
<dbReference type="Gene3D" id="3.30.70.360">
    <property type="match status" value="1"/>
</dbReference>
<comment type="pathway">
    <text evidence="3">Amino-acid biosynthesis; L-lysine biosynthesis via DAP pathway; LL-2,6-diaminopimelate from (S)-tetrahydrodipicolinate (succinylase route): step 3/3.</text>
</comment>
<evidence type="ECO:0000256" key="10">
    <source>
        <dbReference type="ARBA" id="ARBA00023285"/>
    </source>
</evidence>
<sequence>MILDKIDKIVNEYKEEIIENLRQLIKIPTENPPGLNYNEFVTYASKWLSSLGYSTEVIKVPNSELPKLAKLGYGDRPNLIATTGKGKLSIAFNGHYDVVPAGKGWSVNPYDAVVINDRIYGRGASDMKSGIVAQIYSVEVLKKIINVDQAFKIRHFLVPDEETVGNENAGTYFVIREGYLSKSNTDYVIFTEPSGVENICNGHRGSLWGFIKILGKKAHGGSPQLGIDAIRKSIEILTQLYSLQDKLSSKRTKYNIIPSDVKSPSLIVGQIKCGDWVNMVADECTFGFVRRLIPEEKLENARKEIINILESKKTRDPEFKYEYEEYYAVDTIVEDTKNPLYESLSEAITSVLNVKPKIGLLAATFDMRFTHYEGIPAVNYGPGKIELAHATDEYVNIADLLNSIKVLSLTLYLLGKKYGMLN</sequence>
<evidence type="ECO:0000256" key="2">
    <source>
        <dbReference type="ARBA" id="ARBA00001947"/>
    </source>
</evidence>
<dbReference type="Pfam" id="PF07687">
    <property type="entry name" value="M20_dimer"/>
    <property type="match status" value="1"/>
</dbReference>
<comment type="caution">
    <text evidence="13">The sequence shown here is derived from an EMBL/GenBank/DDBJ whole genome shotgun (WGS) entry which is preliminary data.</text>
</comment>
<evidence type="ECO:0000256" key="5">
    <source>
        <dbReference type="ARBA" id="ARBA00011921"/>
    </source>
</evidence>
<dbReference type="SUPFAM" id="SSF55031">
    <property type="entry name" value="Bacterial exopeptidase dimerisation domain"/>
    <property type="match status" value="1"/>
</dbReference>
<dbReference type="InterPro" id="IPR002933">
    <property type="entry name" value="Peptidase_M20"/>
</dbReference>
<evidence type="ECO:0000256" key="9">
    <source>
        <dbReference type="ARBA" id="ARBA00022833"/>
    </source>
</evidence>
<evidence type="ECO:0000259" key="12">
    <source>
        <dbReference type="Pfam" id="PF07687"/>
    </source>
</evidence>
<dbReference type="PROSITE" id="PS00758">
    <property type="entry name" value="ARGE_DAPE_CPG2_1"/>
    <property type="match status" value="1"/>
</dbReference>
<name>A0A2T9XAH8_9CREN</name>
<dbReference type="Gene3D" id="3.40.630.10">
    <property type="entry name" value="Zn peptidases"/>
    <property type="match status" value="2"/>
</dbReference>
<reference evidence="13 14" key="1">
    <citation type="journal article" date="2015" name="Appl. Environ. Microbiol.">
        <title>Nanoarchaeota, Their Sulfolobales Host, and Nanoarchaeota Virus Distribution across Yellowstone National Park Hot Springs.</title>
        <authorList>
            <person name="Munson-McGee J.H."/>
            <person name="Field E.K."/>
            <person name="Bateson M."/>
            <person name="Rooney C."/>
            <person name="Stepanauskas R."/>
            <person name="Young M.J."/>
        </authorList>
    </citation>
    <scope>NUCLEOTIDE SEQUENCE [LARGE SCALE GENOMIC DNA]</scope>
    <source>
        <strain evidence="13">SCGC AC-742_N10</strain>
    </source>
</reference>
<evidence type="ECO:0000256" key="3">
    <source>
        <dbReference type="ARBA" id="ARBA00005130"/>
    </source>
</evidence>
<dbReference type="InterPro" id="IPR010182">
    <property type="entry name" value="ArgE/DapE"/>
</dbReference>
<evidence type="ECO:0000256" key="8">
    <source>
        <dbReference type="ARBA" id="ARBA00022801"/>
    </source>
</evidence>
<proteinExistence type="inferred from homology"/>
<comment type="catalytic activity">
    <reaction evidence="11">
        <text>N-succinyl-(2S,6S)-2,6-diaminopimelate + H2O = (2S,6S)-2,6-diaminopimelate + succinate</text>
        <dbReference type="Rhea" id="RHEA:22608"/>
        <dbReference type="ChEBI" id="CHEBI:15377"/>
        <dbReference type="ChEBI" id="CHEBI:30031"/>
        <dbReference type="ChEBI" id="CHEBI:57609"/>
        <dbReference type="ChEBI" id="CHEBI:58087"/>
        <dbReference type="EC" id="3.5.1.18"/>
    </reaction>
</comment>
<dbReference type="Pfam" id="PF01546">
    <property type="entry name" value="Peptidase_M20"/>
    <property type="match status" value="1"/>
</dbReference>
<gene>
    <name evidence="13" type="ORF">DDW13_01450</name>
</gene>
<dbReference type="NCBIfam" id="TIGR01910">
    <property type="entry name" value="DapE-ArgE"/>
    <property type="match status" value="1"/>
</dbReference>
<dbReference type="GO" id="GO:0046872">
    <property type="term" value="F:metal ion binding"/>
    <property type="evidence" value="ECO:0007669"/>
    <property type="project" value="UniProtKB-KW"/>
</dbReference>
<feature type="domain" description="Peptidase M20 dimerisation" evidence="12">
    <location>
        <begin position="201"/>
        <end position="313"/>
    </location>
</feature>
<evidence type="ECO:0000256" key="11">
    <source>
        <dbReference type="ARBA" id="ARBA00051301"/>
    </source>
</evidence>
<dbReference type="SUPFAM" id="SSF53187">
    <property type="entry name" value="Zn-dependent exopeptidases"/>
    <property type="match status" value="1"/>
</dbReference>
<evidence type="ECO:0000256" key="6">
    <source>
        <dbReference type="ARBA" id="ARBA00016853"/>
    </source>
</evidence>
<comment type="similarity">
    <text evidence="4">Belongs to the peptidase M20A family.</text>
</comment>
<keyword evidence="9" id="KW-0862">Zinc</keyword>
<keyword evidence="10" id="KW-0170">Cobalt</keyword>
<evidence type="ECO:0000313" key="13">
    <source>
        <dbReference type="EMBL" id="PVU77099.1"/>
    </source>
</evidence>
<dbReference type="NCBIfam" id="NF006398">
    <property type="entry name" value="PRK08651.1-1"/>
    <property type="match status" value="1"/>
</dbReference>
<dbReference type="EC" id="3.5.1.18" evidence="5"/>
<dbReference type="InterPro" id="IPR036264">
    <property type="entry name" value="Bact_exopeptidase_dim_dom"/>
</dbReference>
<dbReference type="UniPathway" id="UPA00034">
    <property type="reaction ID" value="UER00021"/>
</dbReference>
<evidence type="ECO:0000256" key="7">
    <source>
        <dbReference type="ARBA" id="ARBA00022723"/>
    </source>
</evidence>
<dbReference type="Proteomes" id="UP000245638">
    <property type="component" value="Unassembled WGS sequence"/>
</dbReference>
<dbReference type="PANTHER" id="PTHR43808:SF32">
    <property type="entry name" value="ARGE_DAPE-RELATED DEACYLASE"/>
    <property type="match status" value="1"/>
</dbReference>
<evidence type="ECO:0000256" key="4">
    <source>
        <dbReference type="ARBA" id="ARBA00006247"/>
    </source>
</evidence>
<dbReference type="PANTHER" id="PTHR43808">
    <property type="entry name" value="ACETYLORNITHINE DEACETYLASE"/>
    <property type="match status" value="1"/>
</dbReference>
<keyword evidence="8" id="KW-0378">Hydrolase</keyword>
<comment type="cofactor">
    <cofactor evidence="2">
        <name>Zn(2+)</name>
        <dbReference type="ChEBI" id="CHEBI:29105"/>
    </cofactor>
</comment>
<dbReference type="InterPro" id="IPR050072">
    <property type="entry name" value="Peptidase_M20A"/>
</dbReference>
<comment type="cofactor">
    <cofactor evidence="1">
        <name>Co(2+)</name>
        <dbReference type="ChEBI" id="CHEBI:48828"/>
    </cofactor>
</comment>
<evidence type="ECO:0000313" key="14">
    <source>
        <dbReference type="Proteomes" id="UP000245638"/>
    </source>
</evidence>
<protein>
    <recommendedName>
        <fullName evidence="6">Probable succinyl-diaminopimelate desuccinylase</fullName>
        <ecNumber evidence="5">3.5.1.18</ecNumber>
    </recommendedName>
</protein>